<evidence type="ECO:0008006" key="4">
    <source>
        <dbReference type="Google" id="ProtNLM"/>
    </source>
</evidence>
<dbReference type="InterPro" id="IPR015943">
    <property type="entry name" value="WD40/YVTN_repeat-like_dom_sf"/>
</dbReference>
<sequence>MEELANGPELSARGKRALSLMALALTVLTVAGLRYLWPMLTVPSAGVALSLPGKGSLNTITFFDQNQGWAVLAGPLPSSAPSTILRTADGGRHWTLTDVPDAASYSVTRFFDPRHALVSVNTPGGQIPYSTADGGLSWKRFDLPGGRNDGFASFVFLDRERGWYLEGTPGGSGPQSSAEVQQAFVLWRTQDGGQSWSEVLAVDPAHPRAGGLSLAGFKSTLSFSDERHGSLLSTPSETYYLTQDGGLSWEARPLPPFPYALVGGDGRGALVRLLRLPDLLVEMVGVSLPGSATSLANMYTRVSEDGGSSWSALRPLPTNPSSNPSPQFQDSRHWLLGDGRGIWRTADGGQTWEMRSAALPATLGISQLQLPAGGVMWAVAPDGSAPDRLLRSGDGGSHWEDRGAPSMQVVR</sequence>
<dbReference type="RefSeq" id="WP_338202439.1">
    <property type="nucleotide sequence ID" value="NZ_JAEKNR010000138.1"/>
</dbReference>
<gene>
    <name evidence="2" type="ORF">JF922_13420</name>
</gene>
<evidence type="ECO:0000313" key="3">
    <source>
        <dbReference type="Proteomes" id="UP000612893"/>
    </source>
</evidence>
<dbReference type="AlphaFoldDB" id="A0A934K024"/>
<dbReference type="Proteomes" id="UP000612893">
    <property type="component" value="Unassembled WGS sequence"/>
</dbReference>
<dbReference type="SUPFAM" id="SSF110296">
    <property type="entry name" value="Oligoxyloglucan reducing end-specific cellobiohydrolase"/>
    <property type="match status" value="1"/>
</dbReference>
<comment type="caution">
    <text evidence="2">The sequence shown here is derived from an EMBL/GenBank/DDBJ whole genome shotgun (WGS) entry which is preliminary data.</text>
</comment>
<protein>
    <recommendedName>
        <fullName evidence="4">Photosynthesis system II assembly factor Ycf48/Hcf136-like domain-containing protein</fullName>
    </recommendedName>
</protein>
<feature type="region of interest" description="Disordered" evidence="1">
    <location>
        <begin position="309"/>
        <end position="328"/>
    </location>
</feature>
<dbReference type="EMBL" id="JAEKNR010000138">
    <property type="protein sequence ID" value="MBJ7599066.1"/>
    <property type="molecule type" value="Genomic_DNA"/>
</dbReference>
<evidence type="ECO:0000313" key="2">
    <source>
        <dbReference type="EMBL" id="MBJ7599066.1"/>
    </source>
</evidence>
<evidence type="ECO:0000256" key="1">
    <source>
        <dbReference type="SAM" id="MobiDB-lite"/>
    </source>
</evidence>
<name>A0A934K024_9BACT</name>
<keyword evidence="3" id="KW-1185">Reference proteome</keyword>
<dbReference type="PANTHER" id="PTHR47199:SF2">
    <property type="entry name" value="PHOTOSYSTEM II STABILITY_ASSEMBLY FACTOR HCF136, CHLOROPLASTIC"/>
    <property type="match status" value="1"/>
</dbReference>
<reference evidence="2" key="1">
    <citation type="submission" date="2020-10" db="EMBL/GenBank/DDBJ databases">
        <title>Ca. Dormibacterota MAGs.</title>
        <authorList>
            <person name="Montgomery K."/>
        </authorList>
    </citation>
    <scope>NUCLEOTIDE SEQUENCE [LARGE SCALE GENOMIC DNA]</scope>
    <source>
        <strain evidence="2">SC8812_S17_10</strain>
    </source>
</reference>
<dbReference type="CDD" id="cd15482">
    <property type="entry name" value="Sialidase_non-viral"/>
    <property type="match status" value="1"/>
</dbReference>
<feature type="region of interest" description="Disordered" evidence="1">
    <location>
        <begin position="387"/>
        <end position="411"/>
    </location>
</feature>
<proteinExistence type="predicted"/>
<dbReference type="Gene3D" id="2.130.10.10">
    <property type="entry name" value="YVTN repeat-like/Quinoprotein amine dehydrogenase"/>
    <property type="match status" value="2"/>
</dbReference>
<organism evidence="2 3">
    <name type="scientific">Candidatus Nephthysia bennettiae</name>
    <dbReference type="NCBI Taxonomy" id="3127016"/>
    <lineage>
        <taxon>Bacteria</taxon>
        <taxon>Bacillati</taxon>
        <taxon>Candidatus Dormiibacterota</taxon>
        <taxon>Candidatus Dormibacteria</taxon>
        <taxon>Candidatus Dormibacterales</taxon>
        <taxon>Candidatus Dormibacteraceae</taxon>
        <taxon>Candidatus Nephthysia</taxon>
    </lineage>
</organism>
<dbReference type="PANTHER" id="PTHR47199">
    <property type="entry name" value="PHOTOSYSTEM II STABILITY/ASSEMBLY FACTOR HCF136, CHLOROPLASTIC"/>
    <property type="match status" value="1"/>
</dbReference>
<accession>A0A934K024</accession>